<dbReference type="InterPro" id="IPR050389">
    <property type="entry name" value="LysR-type_TF"/>
</dbReference>
<dbReference type="SUPFAM" id="SSF53850">
    <property type="entry name" value="Periplasmic binding protein-like II"/>
    <property type="match status" value="1"/>
</dbReference>
<reference evidence="6 7" key="1">
    <citation type="journal article" date="2024" name="ISME J.">
        <title>Tailless and filamentous prophages are predominant in marine Vibrio.</title>
        <authorList>
            <person name="Steensen K."/>
            <person name="Seneca J."/>
            <person name="Bartlau N."/>
            <person name="Yu X.A."/>
            <person name="Hussain F.A."/>
            <person name="Polz M.F."/>
        </authorList>
    </citation>
    <scope>NUCLEOTIDE SEQUENCE [LARGE SCALE GENOMIC DNA]</scope>
    <source>
        <strain evidence="6 7">10N.222.51.A1</strain>
    </source>
</reference>
<keyword evidence="3" id="KW-0238">DNA-binding</keyword>
<dbReference type="PANTHER" id="PTHR30118:SF6">
    <property type="entry name" value="HTH-TYPE TRANSCRIPTIONAL REGULATOR LEUO"/>
    <property type="match status" value="1"/>
</dbReference>
<evidence type="ECO:0000259" key="5">
    <source>
        <dbReference type="PROSITE" id="PS50931"/>
    </source>
</evidence>
<evidence type="ECO:0000313" key="7">
    <source>
        <dbReference type="Proteomes" id="UP001570417"/>
    </source>
</evidence>
<name>A0ABV4NF55_9VIBR</name>
<feature type="domain" description="HTH lysR-type" evidence="5">
    <location>
        <begin position="6"/>
        <end position="63"/>
    </location>
</feature>
<dbReference type="Pfam" id="PF03466">
    <property type="entry name" value="LysR_substrate"/>
    <property type="match status" value="1"/>
</dbReference>
<dbReference type="PRINTS" id="PR00039">
    <property type="entry name" value="HTHLYSR"/>
</dbReference>
<dbReference type="Gene3D" id="3.40.190.10">
    <property type="entry name" value="Periplasmic binding protein-like II"/>
    <property type="match status" value="2"/>
</dbReference>
<dbReference type="InterPro" id="IPR036388">
    <property type="entry name" value="WH-like_DNA-bd_sf"/>
</dbReference>
<organism evidence="6 7">
    <name type="scientific">Vibrio gallaecicus</name>
    <dbReference type="NCBI Taxonomy" id="552386"/>
    <lineage>
        <taxon>Bacteria</taxon>
        <taxon>Pseudomonadati</taxon>
        <taxon>Pseudomonadota</taxon>
        <taxon>Gammaproteobacteria</taxon>
        <taxon>Vibrionales</taxon>
        <taxon>Vibrionaceae</taxon>
        <taxon>Vibrio</taxon>
    </lineage>
</organism>
<dbReference type="Gene3D" id="1.10.10.10">
    <property type="entry name" value="Winged helix-like DNA-binding domain superfamily/Winged helix DNA-binding domain"/>
    <property type="match status" value="1"/>
</dbReference>
<evidence type="ECO:0000256" key="1">
    <source>
        <dbReference type="ARBA" id="ARBA00009437"/>
    </source>
</evidence>
<evidence type="ECO:0000256" key="2">
    <source>
        <dbReference type="ARBA" id="ARBA00023015"/>
    </source>
</evidence>
<accession>A0ABV4NF55</accession>
<dbReference type="EMBL" id="JBFRUW010000060">
    <property type="protein sequence ID" value="MFA0569771.1"/>
    <property type="molecule type" value="Genomic_DNA"/>
</dbReference>
<evidence type="ECO:0000256" key="3">
    <source>
        <dbReference type="ARBA" id="ARBA00023125"/>
    </source>
</evidence>
<gene>
    <name evidence="6" type="ORF">AB4566_15980</name>
</gene>
<dbReference type="InterPro" id="IPR000847">
    <property type="entry name" value="LysR_HTH_N"/>
</dbReference>
<comment type="similarity">
    <text evidence="1">Belongs to the LysR transcriptional regulatory family.</text>
</comment>
<comment type="caution">
    <text evidence="6">The sequence shown here is derived from an EMBL/GenBank/DDBJ whole genome shotgun (WGS) entry which is preliminary data.</text>
</comment>
<dbReference type="InterPro" id="IPR036390">
    <property type="entry name" value="WH_DNA-bd_sf"/>
</dbReference>
<dbReference type="InterPro" id="IPR005119">
    <property type="entry name" value="LysR_subst-bd"/>
</dbReference>
<evidence type="ECO:0000256" key="4">
    <source>
        <dbReference type="ARBA" id="ARBA00023163"/>
    </source>
</evidence>
<dbReference type="RefSeq" id="WP_273296206.1">
    <property type="nucleotide sequence ID" value="NZ_JBFRUW010000060.1"/>
</dbReference>
<dbReference type="Pfam" id="PF00126">
    <property type="entry name" value="HTH_1"/>
    <property type="match status" value="1"/>
</dbReference>
<proteinExistence type="inferred from homology"/>
<dbReference type="SUPFAM" id="SSF46785">
    <property type="entry name" value="Winged helix' DNA-binding domain"/>
    <property type="match status" value="1"/>
</dbReference>
<dbReference type="Proteomes" id="UP001570417">
    <property type="component" value="Unassembled WGS sequence"/>
</dbReference>
<keyword evidence="4" id="KW-0804">Transcription</keyword>
<keyword evidence="2" id="KW-0805">Transcription regulation</keyword>
<sequence>MSNDIPNFNLLAVFSAVMEQGSLSKAAEHLNTNQSTISTALGRLKNDVGQELFVRSGRGVVPTAFSQSLYEQVKAPIQELNGVFQGMASFDEVTSERKFVVSAPEHLQWLLLNRFAQLPNQGISLEVYDQPDTDDQVHEDLLTQKFDAMIDIVLPEHPSTVSEKLYDGEFVIACRTGHPRIKGEITEAQYMTEKHAVLDRTRRQVRSLSHYTSLDLSQRKIVFHGSSLFSNLLLCSQSDYITVVPLSMAIQFQERLDLQLFQPPFEYLPISHYLIWLKKQNNDPAHKWFRQEIINTSDEMSQLLHHKRPAFKK</sequence>
<protein>
    <submittedName>
        <fullName evidence="6">LysR family transcriptional regulator</fullName>
    </submittedName>
</protein>
<dbReference type="PANTHER" id="PTHR30118">
    <property type="entry name" value="HTH-TYPE TRANSCRIPTIONAL REGULATOR LEUO-RELATED"/>
    <property type="match status" value="1"/>
</dbReference>
<evidence type="ECO:0000313" key="6">
    <source>
        <dbReference type="EMBL" id="MFA0569771.1"/>
    </source>
</evidence>
<keyword evidence="7" id="KW-1185">Reference proteome</keyword>
<dbReference type="PROSITE" id="PS50931">
    <property type="entry name" value="HTH_LYSR"/>
    <property type="match status" value="1"/>
</dbReference>